<evidence type="ECO:0000313" key="9">
    <source>
        <dbReference type="Proteomes" id="UP000317344"/>
    </source>
</evidence>
<gene>
    <name evidence="8" type="ORF">FO059_15565</name>
</gene>
<feature type="transmembrane region" description="Helical" evidence="6">
    <location>
        <begin position="66"/>
        <end position="85"/>
    </location>
</feature>
<feature type="transmembrane region" description="Helical" evidence="6">
    <location>
        <begin position="307"/>
        <end position="327"/>
    </location>
</feature>
<feature type="transmembrane region" description="Helical" evidence="6">
    <location>
        <begin position="334"/>
        <end position="351"/>
    </location>
</feature>
<dbReference type="GO" id="GO:0016020">
    <property type="term" value="C:membrane"/>
    <property type="evidence" value="ECO:0007669"/>
    <property type="project" value="UniProtKB-SubCell"/>
</dbReference>
<evidence type="ECO:0000256" key="6">
    <source>
        <dbReference type="SAM" id="Phobius"/>
    </source>
</evidence>
<evidence type="ECO:0000259" key="7">
    <source>
        <dbReference type="Pfam" id="PF14378"/>
    </source>
</evidence>
<name>A0A516X5W0_9ACTN</name>
<dbReference type="Pfam" id="PF14378">
    <property type="entry name" value="PAP2_3"/>
    <property type="match status" value="1"/>
</dbReference>
<feature type="compositionally biased region" description="Low complexity" evidence="5">
    <location>
        <begin position="28"/>
        <end position="44"/>
    </location>
</feature>
<proteinExistence type="predicted"/>
<evidence type="ECO:0000256" key="5">
    <source>
        <dbReference type="SAM" id="MobiDB-lite"/>
    </source>
</evidence>
<feature type="transmembrane region" description="Helical" evidence="6">
    <location>
        <begin position="357"/>
        <end position="374"/>
    </location>
</feature>
<feature type="transmembrane region" description="Helical" evidence="6">
    <location>
        <begin position="116"/>
        <end position="138"/>
    </location>
</feature>
<dbReference type="InterPro" id="IPR052185">
    <property type="entry name" value="IPC_Synthase-Related"/>
</dbReference>
<keyword evidence="3 6" id="KW-1133">Transmembrane helix</keyword>
<feature type="transmembrane region" description="Helical" evidence="6">
    <location>
        <begin position="207"/>
        <end position="225"/>
    </location>
</feature>
<reference evidence="8 9" key="1">
    <citation type="submission" date="2019-07" db="EMBL/GenBank/DDBJ databases">
        <title>Tomitella cavernea sp. nov., an actinomycete isolated from soil.</title>
        <authorList>
            <person name="Cheng J."/>
        </authorList>
    </citation>
    <scope>NUCLEOTIDE SEQUENCE [LARGE SCALE GENOMIC DNA]</scope>
    <source>
        <strain evidence="8 9">HY188</strain>
    </source>
</reference>
<dbReference type="InterPro" id="IPR026841">
    <property type="entry name" value="Aur1/Ipt1"/>
</dbReference>
<feature type="domain" description="Inositolphosphotransferase Aur1/Ipt1" evidence="7">
    <location>
        <begin position="167"/>
        <end position="371"/>
    </location>
</feature>
<organism evidence="8 9">
    <name type="scientific">Tomitella fengzijianii</name>
    <dbReference type="NCBI Taxonomy" id="2597660"/>
    <lineage>
        <taxon>Bacteria</taxon>
        <taxon>Bacillati</taxon>
        <taxon>Actinomycetota</taxon>
        <taxon>Actinomycetes</taxon>
        <taxon>Mycobacteriales</taxon>
        <taxon>Tomitella</taxon>
    </lineage>
</organism>
<dbReference type="PANTHER" id="PTHR31310">
    <property type="match status" value="1"/>
</dbReference>
<dbReference type="OrthoDB" id="629685at2"/>
<feature type="region of interest" description="Disordered" evidence="5">
    <location>
        <begin position="1"/>
        <end position="48"/>
    </location>
</feature>
<reference evidence="8 9" key="2">
    <citation type="submission" date="2019-07" db="EMBL/GenBank/DDBJ databases">
        <authorList>
            <person name="Huang Y."/>
        </authorList>
    </citation>
    <scope>NUCLEOTIDE SEQUENCE [LARGE SCALE GENOMIC DNA]</scope>
    <source>
        <strain evidence="8 9">HY188</strain>
    </source>
</reference>
<dbReference type="KEGG" id="toy:FO059_15565"/>
<dbReference type="CDD" id="cd03386">
    <property type="entry name" value="PAP2_Aur1_like"/>
    <property type="match status" value="1"/>
</dbReference>
<dbReference type="EMBL" id="CP041765">
    <property type="protein sequence ID" value="QDQ98478.1"/>
    <property type="molecule type" value="Genomic_DNA"/>
</dbReference>
<evidence type="ECO:0000256" key="1">
    <source>
        <dbReference type="ARBA" id="ARBA00004141"/>
    </source>
</evidence>
<evidence type="ECO:0000313" key="8">
    <source>
        <dbReference type="EMBL" id="QDQ98478.1"/>
    </source>
</evidence>
<evidence type="ECO:0000256" key="4">
    <source>
        <dbReference type="ARBA" id="ARBA00023136"/>
    </source>
</evidence>
<accession>A0A516X5W0</accession>
<dbReference type="Gene3D" id="1.20.144.10">
    <property type="entry name" value="Phosphatidic acid phosphatase type 2/haloperoxidase"/>
    <property type="match status" value="1"/>
</dbReference>
<keyword evidence="2 6" id="KW-0812">Transmembrane</keyword>
<dbReference type="PANTHER" id="PTHR31310:SF7">
    <property type="entry name" value="PA-PHOSPHATASE RELATED-FAMILY PROTEIN DDB_G0268928"/>
    <property type="match status" value="1"/>
</dbReference>
<protein>
    <submittedName>
        <fullName evidence="8">Inositol phosphorylceramide synthase</fullName>
    </submittedName>
</protein>
<dbReference type="AlphaFoldDB" id="A0A516X5W0"/>
<sequence length="429" mass="47138">MRRVTQLDPDVERAKTAGATTPVPAARGAVPDGTAPDDAGAAVARDPDAVAPDSERQRKLVRIRRSCYAAWAVVVVLWLTFFGFPFDRNRLLILICLGLLTVSIGRRPLLGVIRDWLPFALLLAAYDLSRYLAIIIGLPTHWHLAVDVDKWMFGGTVPTVWLQEQLKTADIPWWEIITSTVYMSFFLIPYVVAAFLWVRDRVSWRKYVIRFVAISFAALIGYIFVPAAPPWAAARCTAEQVVDGPSNPDCMFSDPADTPDGGLLGPMTTHQPGADPHVERISTRGWDATHLMAARKVVESGQKNSNMVAAIPSLHAGLTALIAMFMWPRVRKRWRLIWAAYALTMAFALVYTAEHYVFDILIGWALAVAVLRLCPPVDRWWDRTAPKVSARFSAWRTRRARAGAPVEGAGAVDAAAAGADAGGAGARDA</sequence>
<dbReference type="Proteomes" id="UP000317344">
    <property type="component" value="Chromosome"/>
</dbReference>
<keyword evidence="9" id="KW-1185">Reference proteome</keyword>
<keyword evidence="4 6" id="KW-0472">Membrane</keyword>
<comment type="subcellular location">
    <subcellularLocation>
        <location evidence="1">Membrane</location>
        <topology evidence="1">Multi-pass membrane protein</topology>
    </subcellularLocation>
</comment>
<feature type="transmembrane region" description="Helical" evidence="6">
    <location>
        <begin position="91"/>
        <end position="109"/>
    </location>
</feature>
<evidence type="ECO:0000256" key="2">
    <source>
        <dbReference type="ARBA" id="ARBA00022692"/>
    </source>
</evidence>
<dbReference type="SUPFAM" id="SSF48317">
    <property type="entry name" value="Acid phosphatase/Vanadium-dependent haloperoxidase"/>
    <property type="match status" value="1"/>
</dbReference>
<evidence type="ECO:0000256" key="3">
    <source>
        <dbReference type="ARBA" id="ARBA00022989"/>
    </source>
</evidence>
<dbReference type="InterPro" id="IPR036938">
    <property type="entry name" value="PAP2/HPO_sf"/>
</dbReference>
<feature type="transmembrane region" description="Helical" evidence="6">
    <location>
        <begin position="176"/>
        <end position="198"/>
    </location>
</feature>